<evidence type="ECO:0000313" key="4">
    <source>
        <dbReference type="EMBL" id="KAK7361121.1"/>
    </source>
</evidence>
<dbReference type="GO" id="GO:0070979">
    <property type="term" value="P:protein K11-linked ubiquitination"/>
    <property type="evidence" value="ECO:0007669"/>
    <property type="project" value="TreeGrafter"/>
</dbReference>
<keyword evidence="2" id="KW-0498">Mitosis</keyword>
<reference evidence="4 5" key="1">
    <citation type="submission" date="2024-01" db="EMBL/GenBank/DDBJ databases">
        <title>The genomes of 5 underutilized Papilionoideae crops provide insights into root nodulation and disease resistanc.</title>
        <authorList>
            <person name="Jiang F."/>
        </authorList>
    </citation>
    <scope>NUCLEOTIDE SEQUENCE [LARGE SCALE GENOMIC DNA]</scope>
    <source>
        <strain evidence="4">LVBAO_FW01</strain>
        <tissue evidence="4">Leaves</tissue>
    </source>
</reference>
<dbReference type="EMBL" id="JAYMYQ010000001">
    <property type="protein sequence ID" value="KAK7361121.1"/>
    <property type="molecule type" value="Genomic_DNA"/>
</dbReference>
<comment type="caution">
    <text evidence="4">The sequence shown here is derived from an EMBL/GenBank/DDBJ whole genome shotgun (WGS) entry which is preliminary data.</text>
</comment>
<evidence type="ECO:0000313" key="5">
    <source>
        <dbReference type="Proteomes" id="UP001367508"/>
    </source>
</evidence>
<dbReference type="PANTHER" id="PTHR12827">
    <property type="entry name" value="MEIOTIC CHECKPOINT REGULATOR TSG24 FAMILY MEMBER"/>
    <property type="match status" value="1"/>
</dbReference>
<organism evidence="4 5">
    <name type="scientific">Canavalia gladiata</name>
    <name type="common">Sword bean</name>
    <name type="synonym">Dolichos gladiatus</name>
    <dbReference type="NCBI Taxonomy" id="3824"/>
    <lineage>
        <taxon>Eukaryota</taxon>
        <taxon>Viridiplantae</taxon>
        <taxon>Streptophyta</taxon>
        <taxon>Embryophyta</taxon>
        <taxon>Tracheophyta</taxon>
        <taxon>Spermatophyta</taxon>
        <taxon>Magnoliopsida</taxon>
        <taxon>eudicotyledons</taxon>
        <taxon>Gunneridae</taxon>
        <taxon>Pentapetalae</taxon>
        <taxon>rosids</taxon>
        <taxon>fabids</taxon>
        <taxon>Fabales</taxon>
        <taxon>Fabaceae</taxon>
        <taxon>Papilionoideae</taxon>
        <taxon>50 kb inversion clade</taxon>
        <taxon>NPAAA clade</taxon>
        <taxon>indigoferoid/millettioid clade</taxon>
        <taxon>Phaseoleae</taxon>
        <taxon>Canavalia</taxon>
    </lineage>
</organism>
<gene>
    <name evidence="4" type="ORF">VNO77_03162</name>
</gene>
<name>A0AAN9MW96_CANGL</name>
<evidence type="ECO:0000256" key="3">
    <source>
        <dbReference type="ARBA" id="ARBA00023306"/>
    </source>
</evidence>
<proteinExistence type="predicted"/>
<keyword evidence="1" id="KW-0132">Cell division</keyword>
<dbReference type="GO" id="GO:0051301">
    <property type="term" value="P:cell division"/>
    <property type="evidence" value="ECO:0007669"/>
    <property type="project" value="UniProtKB-KW"/>
</dbReference>
<keyword evidence="5" id="KW-1185">Reference proteome</keyword>
<dbReference type="InterPro" id="IPR024990">
    <property type="entry name" value="Apc1"/>
</dbReference>
<dbReference type="AlphaFoldDB" id="A0AAN9MW96"/>
<dbReference type="GO" id="GO:0060090">
    <property type="term" value="F:molecular adaptor activity"/>
    <property type="evidence" value="ECO:0007669"/>
    <property type="project" value="TreeGrafter"/>
</dbReference>
<dbReference type="GO" id="GO:0005680">
    <property type="term" value="C:anaphase-promoting complex"/>
    <property type="evidence" value="ECO:0007669"/>
    <property type="project" value="InterPro"/>
</dbReference>
<dbReference type="GO" id="GO:0007091">
    <property type="term" value="P:metaphase/anaphase transition of mitotic cell cycle"/>
    <property type="evidence" value="ECO:0007669"/>
    <property type="project" value="TreeGrafter"/>
</dbReference>
<evidence type="ECO:0000256" key="2">
    <source>
        <dbReference type="ARBA" id="ARBA00022776"/>
    </source>
</evidence>
<dbReference type="Proteomes" id="UP001367508">
    <property type="component" value="Unassembled WGS sequence"/>
</dbReference>
<dbReference type="GO" id="GO:0031145">
    <property type="term" value="P:anaphase-promoting complex-dependent catabolic process"/>
    <property type="evidence" value="ECO:0007669"/>
    <property type="project" value="TreeGrafter"/>
</dbReference>
<dbReference type="PANTHER" id="PTHR12827:SF3">
    <property type="entry name" value="ANAPHASE-PROMOTING COMPLEX SUBUNIT 1"/>
    <property type="match status" value="1"/>
</dbReference>
<protein>
    <submittedName>
        <fullName evidence="4">Uncharacterized protein</fullName>
    </submittedName>
</protein>
<evidence type="ECO:0000256" key="1">
    <source>
        <dbReference type="ARBA" id="ARBA00022618"/>
    </source>
</evidence>
<keyword evidence="3" id="KW-0131">Cell cycle</keyword>
<sequence>MSTLAYERKYRGIETSSNVNVISMSTPYMLNLHPVSISSTISDAIRLERTKVEDTDSVDGSMIDDMEHIFNSSTQLCYGRDLRLNEDLQQAQLWHIAQRTTSLPLGREAFTHATIHTLLIEAFTVPKLVLACRLPAQQNATINLDPNIRNSEP</sequence>
<accession>A0AAN9MW96</accession>